<evidence type="ECO:0000313" key="17">
    <source>
        <dbReference type="Ensembl" id="ENSCINP00000005776.3"/>
    </source>
</evidence>
<evidence type="ECO:0000259" key="16">
    <source>
        <dbReference type="Pfam" id="PF25344"/>
    </source>
</evidence>
<dbReference type="FunCoup" id="F6WYU9">
    <property type="interactions" value="76"/>
</dbReference>
<comment type="subunit">
    <text evidence="12">Monomer. Interacts with telomerase.</text>
</comment>
<evidence type="ECO:0000256" key="4">
    <source>
        <dbReference type="ARBA" id="ARBA00022806"/>
    </source>
</evidence>
<keyword evidence="4 13" id="KW-0347">Helicase</keyword>
<dbReference type="InParanoid" id="F6WYU9"/>
<organism evidence="17 18">
    <name type="scientific">Ciona intestinalis</name>
    <name type="common">Transparent sea squirt</name>
    <name type="synonym">Ascidia intestinalis</name>
    <dbReference type="NCBI Taxonomy" id="7719"/>
    <lineage>
        <taxon>Eukaryota</taxon>
        <taxon>Metazoa</taxon>
        <taxon>Chordata</taxon>
        <taxon>Tunicata</taxon>
        <taxon>Ascidiacea</taxon>
        <taxon>Phlebobranchia</taxon>
        <taxon>Cionidae</taxon>
        <taxon>Ciona</taxon>
    </lineage>
</organism>
<dbReference type="AlphaFoldDB" id="F6WYU9"/>
<dbReference type="Ensembl" id="ENSCINT00000005776.3">
    <property type="protein sequence ID" value="ENSCINP00000005776.3"/>
    <property type="gene ID" value="ENSCING00000002828.3"/>
</dbReference>
<keyword evidence="11 13" id="KW-0539">Nucleus</keyword>
<dbReference type="PANTHER" id="PTHR47642:SF7">
    <property type="entry name" value="ATP-DEPENDENT DNA HELICASE PIF1"/>
    <property type="match status" value="1"/>
</dbReference>
<dbReference type="Pfam" id="PF05970">
    <property type="entry name" value="PIF1"/>
    <property type="match status" value="1"/>
</dbReference>
<evidence type="ECO:0000256" key="13">
    <source>
        <dbReference type="HAMAP-Rule" id="MF_03176"/>
    </source>
</evidence>
<reference evidence="17" key="3">
    <citation type="submission" date="2025-09" db="UniProtKB">
        <authorList>
            <consortium name="Ensembl"/>
        </authorList>
    </citation>
    <scope>IDENTIFICATION</scope>
</reference>
<keyword evidence="6 13" id="KW-0238">DNA-binding</keyword>
<dbReference type="Pfam" id="PF21530">
    <property type="entry name" value="Pif1_2B_dom"/>
    <property type="match status" value="1"/>
</dbReference>
<dbReference type="FunFam" id="3.40.50.300:FF:003367">
    <property type="entry name" value="ATP-dependent DNA helicase PIF1"/>
    <property type="match status" value="1"/>
</dbReference>
<dbReference type="Pfam" id="PF25344">
    <property type="entry name" value="PH_LRR1"/>
    <property type="match status" value="1"/>
</dbReference>
<dbReference type="STRING" id="7719.ENSCINP00000005776"/>
<dbReference type="GO" id="GO:0005634">
    <property type="term" value="C:nucleus"/>
    <property type="evidence" value="ECO:0007669"/>
    <property type="project" value="UniProtKB-SubCell"/>
</dbReference>
<dbReference type="InterPro" id="IPR010285">
    <property type="entry name" value="DNA_helicase_pif1-like_DEAD"/>
</dbReference>
<keyword evidence="18" id="KW-1185">Reference proteome</keyword>
<feature type="domain" description="PIF1/LRR1 pleckstrin homology" evidence="16">
    <location>
        <begin position="10"/>
        <end position="118"/>
    </location>
</feature>
<evidence type="ECO:0000256" key="9">
    <source>
        <dbReference type="ARBA" id="ARBA00023204"/>
    </source>
</evidence>
<evidence type="ECO:0000256" key="12">
    <source>
        <dbReference type="ARBA" id="ARBA00065873"/>
    </source>
</evidence>
<keyword evidence="9 13" id="KW-0234">DNA repair</keyword>
<keyword evidence="2 13" id="KW-0227">DNA damage</keyword>
<dbReference type="FunFam" id="3.40.50.300:FF:000805">
    <property type="entry name" value="ATP-dependent DNA helicase PIF1"/>
    <property type="match status" value="1"/>
</dbReference>
<proteinExistence type="inferred from homology"/>
<keyword evidence="5 13" id="KW-0067">ATP-binding</keyword>
<dbReference type="GO" id="GO:0005739">
    <property type="term" value="C:mitochondrion"/>
    <property type="evidence" value="ECO:0007669"/>
    <property type="project" value="UniProtKB-SubCell"/>
</dbReference>
<reference evidence="18" key="1">
    <citation type="journal article" date="2002" name="Science">
        <title>The draft genome of Ciona intestinalis: insights into chordate and vertebrate origins.</title>
        <authorList>
            <person name="Dehal P."/>
            <person name="Satou Y."/>
            <person name="Campbell R.K."/>
            <person name="Chapman J."/>
            <person name="Degnan B."/>
            <person name="De Tomaso A."/>
            <person name="Davidson B."/>
            <person name="Di Gregorio A."/>
            <person name="Gelpke M."/>
            <person name="Goodstein D.M."/>
            <person name="Harafuji N."/>
            <person name="Hastings K.E."/>
            <person name="Ho I."/>
            <person name="Hotta K."/>
            <person name="Huang W."/>
            <person name="Kawashima T."/>
            <person name="Lemaire P."/>
            <person name="Martinez D."/>
            <person name="Meinertzhagen I.A."/>
            <person name="Necula S."/>
            <person name="Nonaka M."/>
            <person name="Putnam N."/>
            <person name="Rash S."/>
            <person name="Saiga H."/>
            <person name="Satake M."/>
            <person name="Terry A."/>
            <person name="Yamada L."/>
            <person name="Wang H.G."/>
            <person name="Awazu S."/>
            <person name="Azumi K."/>
            <person name="Boore J."/>
            <person name="Branno M."/>
            <person name="Chin-Bow S."/>
            <person name="DeSantis R."/>
            <person name="Doyle S."/>
            <person name="Francino P."/>
            <person name="Keys D.N."/>
            <person name="Haga S."/>
            <person name="Hayashi H."/>
            <person name="Hino K."/>
            <person name="Imai K.S."/>
            <person name="Inaba K."/>
            <person name="Kano S."/>
            <person name="Kobayashi K."/>
            <person name="Kobayashi M."/>
            <person name="Lee B.I."/>
            <person name="Makabe K.W."/>
            <person name="Manohar C."/>
            <person name="Matassi G."/>
            <person name="Medina M."/>
            <person name="Mochizuki Y."/>
            <person name="Mount S."/>
            <person name="Morishita T."/>
            <person name="Miura S."/>
            <person name="Nakayama A."/>
            <person name="Nishizaka S."/>
            <person name="Nomoto H."/>
            <person name="Ohta F."/>
            <person name="Oishi K."/>
            <person name="Rigoutsos I."/>
            <person name="Sano M."/>
            <person name="Sasaki A."/>
            <person name="Sasakura Y."/>
            <person name="Shoguchi E."/>
            <person name="Shin-i T."/>
            <person name="Spagnuolo A."/>
            <person name="Stainier D."/>
            <person name="Suzuki M.M."/>
            <person name="Tassy O."/>
            <person name="Takatori N."/>
            <person name="Tokuoka M."/>
            <person name="Yagi K."/>
            <person name="Yoshizaki F."/>
            <person name="Wada S."/>
            <person name="Zhang C."/>
            <person name="Hyatt P.D."/>
            <person name="Larimer F."/>
            <person name="Detter C."/>
            <person name="Doggett N."/>
            <person name="Glavina T."/>
            <person name="Hawkins T."/>
            <person name="Richardson P."/>
            <person name="Lucas S."/>
            <person name="Kohara Y."/>
            <person name="Levine M."/>
            <person name="Satoh N."/>
            <person name="Rokhsar D.S."/>
        </authorList>
    </citation>
    <scope>NUCLEOTIDE SEQUENCE [LARGE SCALE GENOMIC DNA]</scope>
</reference>
<comment type="function">
    <text evidence="13">DNA-dependent ATPase and 5'-3' DNA helicase required for the maintenance of both mitochondrial and nuclear genome stability.</text>
</comment>
<evidence type="ECO:0000256" key="2">
    <source>
        <dbReference type="ARBA" id="ARBA00022763"/>
    </source>
</evidence>
<dbReference type="GO" id="GO:0006281">
    <property type="term" value="P:DNA repair"/>
    <property type="evidence" value="ECO:0007669"/>
    <property type="project" value="UniProtKB-UniRule"/>
</dbReference>
<evidence type="ECO:0000256" key="10">
    <source>
        <dbReference type="ARBA" id="ARBA00023235"/>
    </source>
</evidence>
<comment type="catalytic activity">
    <reaction evidence="13">
        <text>ATP + H2O = ADP + phosphate + H(+)</text>
        <dbReference type="Rhea" id="RHEA:13065"/>
        <dbReference type="ChEBI" id="CHEBI:15377"/>
        <dbReference type="ChEBI" id="CHEBI:15378"/>
        <dbReference type="ChEBI" id="CHEBI:30616"/>
        <dbReference type="ChEBI" id="CHEBI:43474"/>
        <dbReference type="ChEBI" id="CHEBI:456216"/>
        <dbReference type="EC" id="5.6.2.3"/>
    </reaction>
</comment>
<dbReference type="CDD" id="cd18809">
    <property type="entry name" value="SF1_C_RecD"/>
    <property type="match status" value="1"/>
</dbReference>
<keyword evidence="10 13" id="KW-0413">Isomerase</keyword>
<dbReference type="GeneTree" id="ENSGT00530000063561"/>
<evidence type="ECO:0000259" key="14">
    <source>
        <dbReference type="Pfam" id="PF05970"/>
    </source>
</evidence>
<evidence type="ECO:0000256" key="11">
    <source>
        <dbReference type="ARBA" id="ARBA00023242"/>
    </source>
</evidence>
<evidence type="ECO:0000259" key="15">
    <source>
        <dbReference type="Pfam" id="PF21530"/>
    </source>
</evidence>
<dbReference type="GO" id="GO:0016887">
    <property type="term" value="F:ATP hydrolysis activity"/>
    <property type="evidence" value="ECO:0007669"/>
    <property type="project" value="RHEA"/>
</dbReference>
<protein>
    <recommendedName>
        <fullName evidence="13">ATP-dependent DNA helicase PIF1</fullName>
        <ecNumber evidence="13">5.6.2.3</ecNumber>
    </recommendedName>
    <alternativeName>
        <fullName evidence="13">DNA 5'-3' helicase PIF1</fullName>
    </alternativeName>
    <alternativeName>
        <fullName evidence="13">DNA repair and recombination helicase PIF1</fullName>
    </alternativeName>
</protein>
<dbReference type="OMA" id="SSAWESC"/>
<dbReference type="GO" id="GO:0003677">
    <property type="term" value="F:DNA binding"/>
    <property type="evidence" value="ECO:0007669"/>
    <property type="project" value="UniProtKB-KW"/>
</dbReference>
<dbReference type="EC" id="5.6.2.3" evidence="13"/>
<evidence type="ECO:0000256" key="3">
    <source>
        <dbReference type="ARBA" id="ARBA00022801"/>
    </source>
</evidence>
<dbReference type="GO" id="GO:0005524">
    <property type="term" value="F:ATP binding"/>
    <property type="evidence" value="ECO:0007669"/>
    <property type="project" value="UniProtKB-UniRule"/>
</dbReference>
<comment type="similarity">
    <text evidence="13">Belongs to the helicase family. PIF1 subfamily.</text>
</comment>
<name>F6WYU9_CIOIN</name>
<evidence type="ECO:0000256" key="7">
    <source>
        <dbReference type="ARBA" id="ARBA00023128"/>
    </source>
</evidence>
<comment type="cofactor">
    <cofactor evidence="13">
        <name>Mg(2+)</name>
        <dbReference type="ChEBI" id="CHEBI:18420"/>
    </cofactor>
</comment>
<dbReference type="HAMAP" id="MF_03176">
    <property type="entry name" value="PIF1"/>
    <property type="match status" value="1"/>
</dbReference>
<dbReference type="GO" id="GO:0006310">
    <property type="term" value="P:DNA recombination"/>
    <property type="evidence" value="ECO:0007669"/>
    <property type="project" value="UniProtKB-UniRule"/>
</dbReference>
<dbReference type="InterPro" id="IPR051055">
    <property type="entry name" value="PIF1_helicase"/>
</dbReference>
<feature type="binding site" evidence="13">
    <location>
        <begin position="216"/>
        <end position="223"/>
    </location>
    <ligand>
        <name>ATP</name>
        <dbReference type="ChEBI" id="CHEBI:30616"/>
    </ligand>
</feature>
<feature type="domain" description="DNA helicase Pif1-like 2B" evidence="15">
    <location>
        <begin position="458"/>
        <end position="493"/>
    </location>
</feature>
<feature type="domain" description="DNA helicase Pif1-like DEAD-box helicase" evidence="14">
    <location>
        <begin position="195"/>
        <end position="391"/>
    </location>
</feature>
<reference evidence="17" key="2">
    <citation type="submission" date="2025-08" db="UniProtKB">
        <authorList>
            <consortium name="Ensembl"/>
        </authorList>
    </citation>
    <scope>IDENTIFICATION</scope>
</reference>
<dbReference type="HOGENOM" id="CLU_001613_7_1_1"/>
<keyword evidence="8 13" id="KW-0233">DNA recombination</keyword>
<dbReference type="CDD" id="cd18037">
    <property type="entry name" value="DEXSc_Pif1_like"/>
    <property type="match status" value="1"/>
</dbReference>
<evidence type="ECO:0000256" key="5">
    <source>
        <dbReference type="ARBA" id="ARBA00022840"/>
    </source>
</evidence>
<evidence type="ECO:0000256" key="6">
    <source>
        <dbReference type="ARBA" id="ARBA00023125"/>
    </source>
</evidence>
<dbReference type="InterPro" id="IPR057437">
    <property type="entry name" value="PIF1/LRR1_PH"/>
</dbReference>
<sequence>KVLAMSENTSITCNICVESISGSKNVVKRETIKNGNLTLWRNEQKEIVLLLTRSKKETKFVLYDIQIHCKFMKEGKGSITLTNHNVSFLLSNCPPKNLRQFFKVLSVKMTRFKQQHNKITDRKKLLMTSQINEISPLNEGDIASVNKMRQTIATSKLADGINRKRKLELTTNNQTMKNAGPPPKKTMLTLKTENLNSDQKKVINLVKQGRNLFFTGSAGTGKSFLLRHIVGILPPGQTAVTASTGVAACHIGGVTLHSFAGIGSGSASIENCIQLAKSRPAVVKQWKACRHLIIDEISMISGDFFDKIEAVARAVRGSMDPFGGIQLILCGDFFQLPPVSKGKETVKLCFQSKSWQPCVDVCWELKHVYRQTDTKFIQMLQDIRIGRCTAKIEEVLKATKLNKTENNGILATQLCTHKENVQLCNKNQLEKLPSDPIVYEAQDSTTAFTDIIDKMLPDTKIITLKKGAQVMLNKNLNVGKGMVNGARGIVTGFTKSEQPLPIVRFLNGDEHTIKLECWTVKVVCDLIVVRKQIPLKLAWAISIHKSQGMSLDCVEMSLSRVFECGQAYVALSRARNLEGLRVLDFQASCVRSNVHVLRFYRRIRQEQ</sequence>
<accession>F6WYU9</accession>
<keyword evidence="1 13" id="KW-0547">Nucleotide-binding</keyword>
<evidence type="ECO:0000313" key="18">
    <source>
        <dbReference type="Proteomes" id="UP000008144"/>
    </source>
</evidence>
<keyword evidence="7 13" id="KW-0496">Mitochondrion</keyword>
<dbReference type="Gene3D" id="3.40.50.300">
    <property type="entry name" value="P-loop containing nucleotide triphosphate hydrolases"/>
    <property type="match status" value="2"/>
</dbReference>
<evidence type="ECO:0000256" key="8">
    <source>
        <dbReference type="ARBA" id="ARBA00023172"/>
    </source>
</evidence>
<dbReference type="InterPro" id="IPR048293">
    <property type="entry name" value="PIF1_RRM3_pfh1"/>
</dbReference>
<dbReference type="GO" id="GO:0043139">
    <property type="term" value="F:5'-3' DNA helicase activity"/>
    <property type="evidence" value="ECO:0000318"/>
    <property type="project" value="GO_Central"/>
</dbReference>
<dbReference type="PANTHER" id="PTHR47642">
    <property type="entry name" value="ATP-DEPENDENT DNA HELICASE"/>
    <property type="match status" value="1"/>
</dbReference>
<evidence type="ECO:0000256" key="1">
    <source>
        <dbReference type="ARBA" id="ARBA00022741"/>
    </source>
</evidence>
<feature type="DNA-binding region" evidence="13">
    <location>
        <begin position="566"/>
        <end position="585"/>
    </location>
</feature>
<dbReference type="Proteomes" id="UP000008144">
    <property type="component" value="Unassembled WGS sequence"/>
</dbReference>
<gene>
    <name evidence="13" type="primary">PIF1</name>
</gene>
<dbReference type="SUPFAM" id="SSF52540">
    <property type="entry name" value="P-loop containing nucleoside triphosphate hydrolases"/>
    <property type="match status" value="2"/>
</dbReference>
<dbReference type="InterPro" id="IPR049163">
    <property type="entry name" value="Pif1-like_2B_dom"/>
</dbReference>
<dbReference type="InterPro" id="IPR027417">
    <property type="entry name" value="P-loop_NTPase"/>
</dbReference>
<comment type="subcellular location">
    <subcellularLocation>
        <location evidence="13">Nucleus</location>
    </subcellularLocation>
    <subcellularLocation>
        <location evidence="13">Mitochondrion</location>
    </subcellularLocation>
</comment>
<dbReference type="GO" id="GO:0000723">
    <property type="term" value="P:telomere maintenance"/>
    <property type="evidence" value="ECO:0007669"/>
    <property type="project" value="InterPro"/>
</dbReference>
<keyword evidence="3 13" id="KW-0378">Hydrolase</keyword>